<evidence type="ECO:0000313" key="1">
    <source>
        <dbReference type="EMBL" id="MFD0988234.1"/>
    </source>
</evidence>
<evidence type="ECO:0000313" key="2">
    <source>
        <dbReference type="Proteomes" id="UP001597102"/>
    </source>
</evidence>
<name>A0ABW3JD67_9HYPH</name>
<dbReference type="RefSeq" id="WP_379091136.1">
    <property type="nucleotide sequence ID" value="NZ_JBHTJO010000002.1"/>
</dbReference>
<gene>
    <name evidence="1" type="ORF">ACFQ2F_14115</name>
</gene>
<keyword evidence="2" id="KW-1185">Reference proteome</keyword>
<proteinExistence type="predicted"/>
<accession>A0ABW3JD67</accession>
<protein>
    <submittedName>
        <fullName evidence="1">DUF952 domain-containing protein</fullName>
    </submittedName>
</protein>
<comment type="caution">
    <text evidence="1">The sequence shown here is derived from an EMBL/GenBank/DDBJ whole genome shotgun (WGS) entry which is preliminary data.</text>
</comment>
<sequence>MSDTLYKITDVGALAKAEESGLLEGSADDLRDGYIHLSTRTQVAGTLDKHFVGEDNLMLLAFDADSIAGDLRWEASRGGEDFPHLYGTLPLSALKWSEPLPIRADGKHILPAAVLTKMGVGQ</sequence>
<organism evidence="1 2">
    <name type="scientific">Methyloligella solikamskensis</name>
    <dbReference type="NCBI Taxonomy" id="1177756"/>
    <lineage>
        <taxon>Bacteria</taxon>
        <taxon>Pseudomonadati</taxon>
        <taxon>Pseudomonadota</taxon>
        <taxon>Alphaproteobacteria</taxon>
        <taxon>Hyphomicrobiales</taxon>
        <taxon>Hyphomicrobiaceae</taxon>
        <taxon>Methyloligella</taxon>
    </lineage>
</organism>
<dbReference type="Gene3D" id="3.20.170.20">
    <property type="entry name" value="Protein of unknown function DUF952"/>
    <property type="match status" value="1"/>
</dbReference>
<dbReference type="SUPFAM" id="SSF56399">
    <property type="entry name" value="ADP-ribosylation"/>
    <property type="match status" value="1"/>
</dbReference>
<dbReference type="PANTHER" id="PTHR34129:SF1">
    <property type="entry name" value="DUF952 DOMAIN-CONTAINING PROTEIN"/>
    <property type="match status" value="1"/>
</dbReference>
<dbReference type="PANTHER" id="PTHR34129">
    <property type="entry name" value="BLR1139 PROTEIN"/>
    <property type="match status" value="1"/>
</dbReference>
<reference evidence="2" key="1">
    <citation type="journal article" date="2019" name="Int. J. Syst. Evol. Microbiol.">
        <title>The Global Catalogue of Microorganisms (GCM) 10K type strain sequencing project: providing services to taxonomists for standard genome sequencing and annotation.</title>
        <authorList>
            <consortium name="The Broad Institute Genomics Platform"/>
            <consortium name="The Broad Institute Genome Sequencing Center for Infectious Disease"/>
            <person name="Wu L."/>
            <person name="Ma J."/>
        </authorList>
    </citation>
    <scope>NUCLEOTIDE SEQUENCE [LARGE SCALE GENOMIC DNA]</scope>
    <source>
        <strain evidence="2">CCUG 61697</strain>
    </source>
</reference>
<dbReference type="Pfam" id="PF06108">
    <property type="entry name" value="DUF952"/>
    <property type="match status" value="1"/>
</dbReference>
<dbReference type="EMBL" id="JBHTJO010000002">
    <property type="protein sequence ID" value="MFD0988234.1"/>
    <property type="molecule type" value="Genomic_DNA"/>
</dbReference>
<dbReference type="Proteomes" id="UP001597102">
    <property type="component" value="Unassembled WGS sequence"/>
</dbReference>
<dbReference type="InterPro" id="IPR009297">
    <property type="entry name" value="DUF952"/>
</dbReference>